<feature type="coiled-coil region" evidence="4">
    <location>
        <begin position="1435"/>
        <end position="1519"/>
    </location>
</feature>
<dbReference type="Pfam" id="PF04577">
    <property type="entry name" value="Glyco_transf_61"/>
    <property type="match status" value="1"/>
</dbReference>
<keyword evidence="4" id="KW-0175">Coiled coil</keyword>
<comment type="caution">
    <text evidence="7">The sequence shown here is derived from an EMBL/GenBank/DDBJ whole genome shotgun (WGS) entry which is preliminary data.</text>
</comment>
<dbReference type="GO" id="GO:0016757">
    <property type="term" value="F:glycosyltransferase activity"/>
    <property type="evidence" value="ECO:0007669"/>
    <property type="project" value="UniProtKB-KW"/>
</dbReference>
<protein>
    <recommendedName>
        <fullName evidence="6">Glycosyltransferase 61 catalytic domain-containing protein</fullName>
    </recommendedName>
</protein>
<feature type="transmembrane region" description="Helical" evidence="5">
    <location>
        <begin position="478"/>
        <end position="498"/>
    </location>
</feature>
<name>A0AAD5XZA1_9FUNG</name>
<evidence type="ECO:0000256" key="3">
    <source>
        <dbReference type="ARBA" id="ARBA00023180"/>
    </source>
</evidence>
<dbReference type="EMBL" id="JADGJW010000015">
    <property type="protein sequence ID" value="KAJ3227530.1"/>
    <property type="molecule type" value="Genomic_DNA"/>
</dbReference>
<keyword evidence="3" id="KW-0325">Glycoprotein</keyword>
<accession>A0AAD5XZA1</accession>
<keyword evidence="2" id="KW-0808">Transferase</keyword>
<dbReference type="InterPro" id="IPR007657">
    <property type="entry name" value="Glycosyltransferase_61"/>
</dbReference>
<dbReference type="Proteomes" id="UP001211065">
    <property type="component" value="Unassembled WGS sequence"/>
</dbReference>
<evidence type="ECO:0000256" key="1">
    <source>
        <dbReference type="ARBA" id="ARBA00022676"/>
    </source>
</evidence>
<organism evidence="7 8">
    <name type="scientific">Clydaea vesicula</name>
    <dbReference type="NCBI Taxonomy" id="447962"/>
    <lineage>
        <taxon>Eukaryota</taxon>
        <taxon>Fungi</taxon>
        <taxon>Fungi incertae sedis</taxon>
        <taxon>Chytridiomycota</taxon>
        <taxon>Chytridiomycota incertae sedis</taxon>
        <taxon>Chytridiomycetes</taxon>
        <taxon>Lobulomycetales</taxon>
        <taxon>Lobulomycetaceae</taxon>
        <taxon>Clydaea</taxon>
    </lineage>
</organism>
<dbReference type="Gene3D" id="3.40.50.11350">
    <property type="match status" value="1"/>
</dbReference>
<evidence type="ECO:0000256" key="2">
    <source>
        <dbReference type="ARBA" id="ARBA00022679"/>
    </source>
</evidence>
<evidence type="ECO:0000313" key="7">
    <source>
        <dbReference type="EMBL" id="KAJ3227530.1"/>
    </source>
</evidence>
<evidence type="ECO:0000256" key="4">
    <source>
        <dbReference type="SAM" id="Coils"/>
    </source>
</evidence>
<keyword evidence="5" id="KW-0812">Transmembrane</keyword>
<sequence>MLKHSVNISIDDLNNPSEQYEVYKSEKILSESSLTLDNPTTIYSKTSNLHLASDVDTSQTQLNDLIAKNMQPSAKFTSADSTVQGYLSDSSLSSIEGLEKSVARKYSTRQSKRINNSAKKQLNGKKGNNKHYSVGVINRTGFEGLASCAEPSLELNSENKNYLENKKTSQVKEDILKDSMKEQKTHTSFLKRTNRDMKYEDMSKGKVIIKLKVPHSRNPKHSAQFLTKNRKGLGISDSIGSSKKFVDRDGTMLCDIEIVNDDDANRELKDAGLTITSPLPPNQYRILENFEEFVLNNVAYKVPTLKIKLDIAKKPDEEEITKKKIIHEKFNCFPLGLGIEFNNMKFRNLFYKNGVFKDLACTDEEVDELNKLSSKLESWMDCKTKGNKDLNKGCLLQQVRFMEDANLYSNIQSSQLSASVPSEANKKDLKIKIFSESSNSTTKRNPLKQLFFLVANSFRIFKSSPKSTKNFSSNRNEVAMVLVTIGFLGIFLGTLVIFGSESEWDQLLDMKNTKWLSDITKRSTIIPLPQERISNINCRSKHKICQVSNLYFLDGNLHAYLGRNATINPYMLQNQTIITGIGFGSPSIKPVLAETYNKETWSENYDYHGNSEKSSSMKNTEIENGSLQSQSKISLADSIKRNMIILPLIIHFDDPPSLSTESVKYISEPTAFFSVMWDNLFRSIYAGIGAFNSLLYFDTLNFYGRNRMVVIENNKPSRFVKDILQFASPFPVKWHKELEDCLFRSATLGISRDFGIAEIKVETQINLTERILRRNTAYKFFCKSLKSRILDQRDTKNKKILKLIRGSNNMIENLNNFSSFDVSDLITQDGSENDTDEDDINEFDEDEIISMIPVFESTLPLPVMTLILRDGNTRRIINEKKLVLILKKLPVKLGVYRFGTMSFSDQMAIMDQTNILMTMHGAALTHLLFLRKNSFVIEMFPYGFRKTVFNNMARIMGHKYLFWQNTHLNNTVFDYKYVEEHKFSNLSKEEIVSKPINWRNMDSKNYWRNQDTKIEFGEFLNIWENSIVKNSVDFSLHDTIMFQPSGFFTEQLASFRVACALGKYLNRRVVLPLLGFQIAAPTNDDSHRLFHVAKVNWRPMEHYFDQKELLGLKCKWISHENFQNLNQNRSIQKIRTLKDQVFFDTQEQIAKYYNEVLGLPFVSILKEHSIHPQFNAQELKRKYGHRKSSTLAFGELPISLFDFNAKDPEELEEESRLQSLRKTSAGVDNKQSELLRRFPNAKKALTLLGDQSNAKKNEKTEGLVFERLQENIFNHLNFREELWTVAKDAISKINGKYVAIHARRGYIGKKCQIMIPKVQSRWQSLTQEQLQHDIRECHQNTRKIEKNFKRKVRNPAVKYVNVTAESLKDVRNLQLDGYKITEFSQDNEEIKPYIENEVDDNEEEDDSIDTTIFEAIIQEAIVEDDESDAAADSNHSEYTRMHEELKNTNNNLNEDMTASNNDKIELIVENNEISVPNLFEKFEKQLEGTKGEVEEKTLEEELELIINESKQDKNNAKIEDEDSIDDDSEIIVQRPKLEFVVVNEKADEIEDEVDFKVENNENVDGEIQIPAQMAGINFKVTNDIRIDLYSEDLRNLKSNELGMNSVVNGEQREKIKNPIEYITQKDLLEVQHNYVPDDLKNEEDGDGEMEKNNILTQELDQEIDWDQKVGKVFLRKRDPSITSKIYIATDDLGSVASKKEFQNLGRSSGWESPIFFNDIISKKVIASAQESKDKFVEFLDDNSFDPIDLSIIEIIICLEAEVFFGNRFSTFSQEIFARRQAKGKKSYYL</sequence>
<dbReference type="PANTHER" id="PTHR20961">
    <property type="entry name" value="GLYCOSYLTRANSFERASE"/>
    <property type="match status" value="1"/>
</dbReference>
<evidence type="ECO:0000313" key="8">
    <source>
        <dbReference type="Proteomes" id="UP001211065"/>
    </source>
</evidence>
<evidence type="ECO:0000256" key="5">
    <source>
        <dbReference type="SAM" id="Phobius"/>
    </source>
</evidence>
<feature type="domain" description="Glycosyltransferase 61 catalytic" evidence="6">
    <location>
        <begin position="800"/>
        <end position="936"/>
    </location>
</feature>
<dbReference type="InterPro" id="IPR049625">
    <property type="entry name" value="Glyco_transf_61_cat"/>
</dbReference>
<keyword evidence="8" id="KW-1185">Reference proteome</keyword>
<gene>
    <name evidence="7" type="ORF">HK099_001681</name>
</gene>
<proteinExistence type="predicted"/>
<keyword evidence="5" id="KW-0472">Membrane</keyword>
<keyword evidence="1" id="KW-0328">Glycosyltransferase</keyword>
<reference evidence="7" key="1">
    <citation type="submission" date="2020-05" db="EMBL/GenBank/DDBJ databases">
        <title>Phylogenomic resolution of chytrid fungi.</title>
        <authorList>
            <person name="Stajich J.E."/>
            <person name="Amses K."/>
            <person name="Simmons R."/>
            <person name="Seto K."/>
            <person name="Myers J."/>
            <person name="Bonds A."/>
            <person name="Quandt C.A."/>
            <person name="Barry K."/>
            <person name="Liu P."/>
            <person name="Grigoriev I."/>
            <person name="Longcore J.E."/>
            <person name="James T.Y."/>
        </authorList>
    </citation>
    <scope>NUCLEOTIDE SEQUENCE</scope>
    <source>
        <strain evidence="7">JEL0476</strain>
    </source>
</reference>
<evidence type="ECO:0000259" key="6">
    <source>
        <dbReference type="Pfam" id="PF04577"/>
    </source>
</evidence>
<keyword evidence="5" id="KW-1133">Transmembrane helix</keyword>